<accession>A0A975NW28</accession>
<gene>
    <name evidence="1" type="ORF">KMZ93_18895</name>
</gene>
<organism evidence="1 2">
    <name type="scientific">Bradyrhizobium sediminis</name>
    <dbReference type="NCBI Taxonomy" id="2840469"/>
    <lineage>
        <taxon>Bacteria</taxon>
        <taxon>Pseudomonadati</taxon>
        <taxon>Pseudomonadota</taxon>
        <taxon>Alphaproteobacteria</taxon>
        <taxon>Hyphomicrobiales</taxon>
        <taxon>Nitrobacteraceae</taxon>
        <taxon>Bradyrhizobium</taxon>
    </lineage>
</organism>
<sequence length="73" mass="8017">MNTTPKSANAAPSDDVHLIVARDEEVVIEHHPEDWIAFVLFLGAGLHRLPAVLHPLHPERQPCPGPKKSRVTG</sequence>
<dbReference type="EMBL" id="CP076136">
    <property type="protein sequence ID" value="QWG22040.1"/>
    <property type="molecule type" value="Genomic_DNA"/>
</dbReference>
<dbReference type="Proteomes" id="UP000676951">
    <property type="component" value="Chromosome"/>
</dbReference>
<keyword evidence="2" id="KW-1185">Reference proteome</keyword>
<proteinExistence type="predicted"/>
<evidence type="ECO:0000313" key="2">
    <source>
        <dbReference type="Proteomes" id="UP000676951"/>
    </source>
</evidence>
<reference evidence="1 2" key="1">
    <citation type="submission" date="2021-06" db="EMBL/GenBank/DDBJ databases">
        <title>Bradyrhizobium sp. S2-11-4 Genome sequencing.</title>
        <authorList>
            <person name="Jin L."/>
        </authorList>
    </citation>
    <scope>NUCLEOTIDE SEQUENCE [LARGE SCALE GENOMIC DNA]</scope>
    <source>
        <strain evidence="1 2">S2-11-4</strain>
    </source>
</reference>
<dbReference type="RefSeq" id="WP_215602809.1">
    <property type="nucleotide sequence ID" value="NZ_CP076136.1"/>
</dbReference>
<name>A0A975NW28_9BRAD</name>
<protein>
    <submittedName>
        <fullName evidence="1">Uncharacterized protein</fullName>
    </submittedName>
</protein>
<evidence type="ECO:0000313" key="1">
    <source>
        <dbReference type="EMBL" id="QWG22040.1"/>
    </source>
</evidence>
<dbReference type="AlphaFoldDB" id="A0A975NW28"/>